<evidence type="ECO:0000313" key="2">
    <source>
        <dbReference type="EMBL" id="MBD2863621.1"/>
    </source>
</evidence>
<feature type="signal peptide" evidence="1">
    <location>
        <begin position="1"/>
        <end position="24"/>
    </location>
</feature>
<organism evidence="2 3">
    <name type="scientific">Paenibacillus oceani</name>
    <dbReference type="NCBI Taxonomy" id="2772510"/>
    <lineage>
        <taxon>Bacteria</taxon>
        <taxon>Bacillati</taxon>
        <taxon>Bacillota</taxon>
        <taxon>Bacilli</taxon>
        <taxon>Bacillales</taxon>
        <taxon>Paenibacillaceae</taxon>
        <taxon>Paenibacillus</taxon>
    </lineage>
</organism>
<evidence type="ECO:0000256" key="1">
    <source>
        <dbReference type="SAM" id="SignalP"/>
    </source>
</evidence>
<dbReference type="EMBL" id="JACXJA010000021">
    <property type="protein sequence ID" value="MBD2863621.1"/>
    <property type="molecule type" value="Genomic_DNA"/>
</dbReference>
<sequence length="718" mass="79247">MAHSIRFKRLAMHSVLALTLITGAAPIYTYAEGAISETHGTFDIPSIGSVKINDSSYFELTNVRLTSGSDQNLVSFTVKAVNGGASDIQFIDYWIRVQSSTGAKFTVNVVPQDKDKNIIPAGGSQEIQFSTQVTPSLNLSDLTFTVIKWDFSAADYQRTLGTLTVPSDYSTVTPANSKANIKISKTSFQAFVKKATISSNEENYLPTLLLELQNKDTRSLKLPAVKFMIRTADGLLYPLQANGVNENTTIDPLMKKEIALSGKLPRSISNDGWELVITEPTDTGSNNSSNVVVGEFSIPKATDEQLSTEKEQSFSNSDGSYIAKLEAIQRVPWEDDDLVIASLLLQSKENKSLPLPNLTGYIQLDNSVKVDVKVIQTDNIIGLQPNSEVRIQLLGSIPYTYDFSTLSIHLQEKVGGSDSSGKTNDTLNDLVQFKLDSKLDSVPLVNANEHYKIGGIGRSGDYTVHAFHNFKGKSSDIITAQVEVENLEKRANDLSKLVGHFKGSDGTVYPATLSEIKTKIGPSGKALLFVWASVAKNKGEDVTQLLLGEGITEGKYTKLDGKPDAYVSAVSFFLPQEKTSVQNSLKEIDIFPYTLNLKRVGTPVEDNLLKLKIEYELEKNMQYEVETSDYKLIMEIVDADGKATVEWALDIEKTKDGTIDPKSTLQLGSNKIELINNDKEFIYKVSYLKKMNLNIYQQFQGQKKLIASKGLDWFVYSE</sequence>
<dbReference type="AlphaFoldDB" id="A0A927CCV9"/>
<evidence type="ECO:0000313" key="3">
    <source>
        <dbReference type="Proteomes" id="UP000639396"/>
    </source>
</evidence>
<gene>
    <name evidence="2" type="ORF">IDH45_16635</name>
</gene>
<keyword evidence="3" id="KW-1185">Reference proteome</keyword>
<accession>A0A927CCV9</accession>
<reference evidence="2" key="1">
    <citation type="submission" date="2020-09" db="EMBL/GenBank/DDBJ databases">
        <title>A novel bacterium of genus Paenibacillus, isolated from South China Sea.</title>
        <authorList>
            <person name="Huang H."/>
            <person name="Mo K."/>
            <person name="Hu Y."/>
        </authorList>
    </citation>
    <scope>NUCLEOTIDE SEQUENCE</scope>
    <source>
        <strain evidence="2">IB182363</strain>
    </source>
</reference>
<comment type="caution">
    <text evidence="2">The sequence shown here is derived from an EMBL/GenBank/DDBJ whole genome shotgun (WGS) entry which is preliminary data.</text>
</comment>
<proteinExistence type="predicted"/>
<feature type="chain" id="PRO_5038339868" evidence="1">
    <location>
        <begin position="25"/>
        <end position="718"/>
    </location>
</feature>
<dbReference type="Proteomes" id="UP000639396">
    <property type="component" value="Unassembled WGS sequence"/>
</dbReference>
<protein>
    <submittedName>
        <fullName evidence="2">Uncharacterized protein</fullName>
    </submittedName>
</protein>
<keyword evidence="1" id="KW-0732">Signal</keyword>
<dbReference type="RefSeq" id="WP_190929253.1">
    <property type="nucleotide sequence ID" value="NZ_JACXJA010000021.1"/>
</dbReference>
<name>A0A927CCV9_9BACL</name>